<evidence type="ECO:0000313" key="2">
    <source>
        <dbReference type="EMBL" id="TFF22834.1"/>
    </source>
</evidence>
<dbReference type="OrthoDB" id="5498228at2"/>
<gene>
    <name evidence="2" type="ORF">E3C22_10230</name>
</gene>
<dbReference type="CDD" id="cd02065">
    <property type="entry name" value="B12-binding_like"/>
    <property type="match status" value="1"/>
</dbReference>
<evidence type="ECO:0000313" key="3">
    <source>
        <dbReference type="Proteomes" id="UP000298179"/>
    </source>
</evidence>
<dbReference type="SUPFAM" id="SSF52242">
    <property type="entry name" value="Cobalamin (vitamin B12)-binding domain"/>
    <property type="match status" value="1"/>
</dbReference>
<keyword evidence="3" id="KW-1185">Reference proteome</keyword>
<dbReference type="Proteomes" id="UP000298179">
    <property type="component" value="Unassembled WGS sequence"/>
</dbReference>
<dbReference type="GO" id="GO:0031419">
    <property type="term" value="F:cobalamin binding"/>
    <property type="evidence" value="ECO:0007669"/>
    <property type="project" value="InterPro"/>
</dbReference>
<dbReference type="GO" id="GO:0046872">
    <property type="term" value="F:metal ion binding"/>
    <property type="evidence" value="ECO:0007669"/>
    <property type="project" value="InterPro"/>
</dbReference>
<feature type="domain" description="B12-binding" evidence="1">
    <location>
        <begin position="186"/>
        <end position="311"/>
    </location>
</feature>
<accession>A0A4Y8RIM0</accession>
<protein>
    <submittedName>
        <fullName evidence="2">Cobalamin B12-binding domain-containing protein</fullName>
    </submittedName>
</protein>
<dbReference type="Pfam" id="PF02310">
    <property type="entry name" value="B12-binding"/>
    <property type="match status" value="1"/>
</dbReference>
<dbReference type="InterPro" id="IPR006158">
    <property type="entry name" value="Cobalamin-bd"/>
</dbReference>
<dbReference type="EMBL" id="SOZD01000003">
    <property type="protein sequence ID" value="TFF22834.1"/>
    <property type="molecule type" value="Genomic_DNA"/>
</dbReference>
<proteinExistence type="predicted"/>
<dbReference type="Gene3D" id="3.40.50.280">
    <property type="entry name" value="Cobalamin-binding domain"/>
    <property type="match status" value="1"/>
</dbReference>
<dbReference type="AlphaFoldDB" id="A0A4Y8RIM0"/>
<organism evidence="2 3">
    <name type="scientific">Jiella endophytica</name>
    <dbReference type="NCBI Taxonomy" id="2558362"/>
    <lineage>
        <taxon>Bacteria</taxon>
        <taxon>Pseudomonadati</taxon>
        <taxon>Pseudomonadota</taxon>
        <taxon>Alphaproteobacteria</taxon>
        <taxon>Hyphomicrobiales</taxon>
        <taxon>Aurantimonadaceae</taxon>
        <taxon>Jiella</taxon>
    </lineage>
</organism>
<name>A0A4Y8RIM0_9HYPH</name>
<evidence type="ECO:0000259" key="1">
    <source>
        <dbReference type="PROSITE" id="PS51332"/>
    </source>
</evidence>
<comment type="caution">
    <text evidence="2">The sequence shown here is derived from an EMBL/GenBank/DDBJ whole genome shotgun (WGS) entry which is preliminary data.</text>
</comment>
<dbReference type="InterPro" id="IPR036724">
    <property type="entry name" value="Cobalamin-bd_sf"/>
</dbReference>
<dbReference type="PROSITE" id="PS51332">
    <property type="entry name" value="B12_BINDING"/>
    <property type="match status" value="1"/>
</dbReference>
<reference evidence="2 3" key="1">
    <citation type="submission" date="2019-03" db="EMBL/GenBank/DDBJ databases">
        <title>Jiella endophytica sp. nov., a novel endophytic bacterium isolated from root of Ficus microcarpa Linn. f.</title>
        <authorList>
            <person name="Tuo L."/>
        </authorList>
    </citation>
    <scope>NUCLEOTIDE SEQUENCE [LARGE SCALE GENOMIC DNA]</scope>
    <source>
        <strain evidence="2 3">CBS5Q-3</strain>
    </source>
</reference>
<sequence length="311" mass="33753">MGECRDARGLASRQIAATFWEGQFMPGIPHVSELYADEFRGPAHGPTLSSRVDRSSRRDWKGRLSDAIVNKVIPSLYAAHGETKPGGRTAQECAELRRRVEAERFLGLVLSNSPEAQWQHLLGLRASGMGLETLLMEIMAPAVRELGEMWLNDRMSFVEVTTKSARLQHMIRSLGRSDSDFLPDGCGSVLLAAAPGEQHTFGLFVLAEMFLAAGWSVSLEANSTMEMLCELVASRRFDAVGLSVGSERFLAPVGSQVAALRQASEAHASRIFLGGWAFTTAGQSLDDYGADLVAVDGRSAVEKAETLLIGR</sequence>